<feature type="compositionally biased region" description="Polar residues" evidence="2">
    <location>
        <begin position="849"/>
        <end position="860"/>
    </location>
</feature>
<feature type="region of interest" description="Disordered" evidence="2">
    <location>
        <begin position="644"/>
        <end position="685"/>
    </location>
</feature>
<protein>
    <submittedName>
        <fullName evidence="3">Uncharacterized protein</fullName>
    </submittedName>
</protein>
<accession>A0AAN9GE47</accession>
<dbReference type="AlphaFoldDB" id="A0AAN9GE47"/>
<gene>
    <name evidence="3" type="ORF">V1264_018388</name>
</gene>
<keyword evidence="1" id="KW-0175">Coiled coil</keyword>
<evidence type="ECO:0000256" key="2">
    <source>
        <dbReference type="SAM" id="MobiDB-lite"/>
    </source>
</evidence>
<feature type="compositionally biased region" description="Basic and acidic residues" evidence="2">
    <location>
        <begin position="400"/>
        <end position="412"/>
    </location>
</feature>
<feature type="region of interest" description="Disordered" evidence="2">
    <location>
        <begin position="77"/>
        <end position="108"/>
    </location>
</feature>
<feature type="region of interest" description="Disordered" evidence="2">
    <location>
        <begin position="139"/>
        <end position="204"/>
    </location>
</feature>
<feature type="compositionally biased region" description="Acidic residues" evidence="2">
    <location>
        <begin position="360"/>
        <end position="396"/>
    </location>
</feature>
<feature type="region of interest" description="Disordered" evidence="2">
    <location>
        <begin position="352"/>
        <end position="523"/>
    </location>
</feature>
<dbReference type="EMBL" id="JBAMIC010000008">
    <property type="protein sequence ID" value="KAK7103505.1"/>
    <property type="molecule type" value="Genomic_DNA"/>
</dbReference>
<feature type="coiled-coil region" evidence="1">
    <location>
        <begin position="604"/>
        <end position="631"/>
    </location>
</feature>
<proteinExistence type="predicted"/>
<feature type="region of interest" description="Disordered" evidence="2">
    <location>
        <begin position="242"/>
        <end position="269"/>
    </location>
</feature>
<evidence type="ECO:0000256" key="1">
    <source>
        <dbReference type="SAM" id="Coils"/>
    </source>
</evidence>
<evidence type="ECO:0000313" key="4">
    <source>
        <dbReference type="Proteomes" id="UP001374579"/>
    </source>
</evidence>
<feature type="region of interest" description="Disordered" evidence="2">
    <location>
        <begin position="754"/>
        <end position="885"/>
    </location>
</feature>
<feature type="compositionally biased region" description="Polar residues" evidence="2">
    <location>
        <begin position="644"/>
        <end position="655"/>
    </location>
</feature>
<feature type="compositionally biased region" description="Polar residues" evidence="2">
    <location>
        <begin position="463"/>
        <end position="472"/>
    </location>
</feature>
<feature type="compositionally biased region" description="Basic and acidic residues" evidence="2">
    <location>
        <begin position="791"/>
        <end position="808"/>
    </location>
</feature>
<feature type="compositionally biased region" description="Basic and acidic residues" evidence="2">
    <location>
        <begin position="23"/>
        <end position="32"/>
    </location>
</feature>
<evidence type="ECO:0000313" key="3">
    <source>
        <dbReference type="EMBL" id="KAK7103505.1"/>
    </source>
</evidence>
<feature type="compositionally biased region" description="Low complexity" evidence="2">
    <location>
        <begin position="821"/>
        <end position="832"/>
    </location>
</feature>
<feature type="compositionally biased region" description="Basic residues" evidence="2">
    <location>
        <begin position="865"/>
        <end position="874"/>
    </location>
</feature>
<name>A0AAN9GE47_9CAEN</name>
<comment type="caution">
    <text evidence="3">The sequence shown here is derived from an EMBL/GenBank/DDBJ whole genome shotgun (WGS) entry which is preliminary data.</text>
</comment>
<keyword evidence="4" id="KW-1185">Reference proteome</keyword>
<sequence>MGGLVSRRKKGKIEARSVSTQATEKRKAGTNELQVECRADVATDETLIIQAAVKELKIGDGHSPDPEYQHNESAIAIRASNENKKRRGLCNVKPERPKSTNKLRATTPGVDFSTQYDFLGLPGQVSPVYRSPIKEAIQKHRAKYPDREVGGDPDESVNFGDIVLPSPRKGSKKLKTSSRRSPRKAPATDTREIDDGVAQQDENSNIVKEGTLLAELRNRELFGGCPDDELATTIQRIYTQQHRPAPPGLTQPAGDVTASPAGDRSPKRLRKKTVTYREDCKPAAAPEPPRFGLTEVLTEFRLSLEQICQNNIPYDLETLEVAAVTGTGSARQTLPPPGGYMACWNEAVPLKDGSTGTEPIENDYDPCIDYMDADPGDVQEEDPTEEADEDMEEDTLDVNNDDRVRSPSDSRTDSNNLSDDDQEDGSVDLLGDCSIDVVPPGDGARQNSLTTLKDGDSAGGSIHSPTAHSSPSPNKPPRVFGTAQVQSGPGEARKTATAPAVSDTKAKTSGPGEDKGPNEKTDKLLMNIDKKTADGQQKSLLEMQEAEAMTLLLLTGTLPGEGGGGVIRGAGDAENLDPATGADVSDGKKEADERAGLAVMQGTQSKTSCQLEQLQLELNEAEVNNVVLNDTLLPIQRTQIPAYSSSAAGAQTAPQPQDGAPTRGDVATEGRDGATDTRRNQVQDDARHGGAAACLPHEGTREVLCLPPRVLSPGAASPGDWEVIPLRRVPAQTDLGASAASACVEREEMAKAPVQQRALGAETTQQGEQATTNAGPTAALTSLSQPPPTVQHHEERNADAAPKEREGAAEVSVGAGDSPRQKTAATASQDQATAEKPENKNKNTNNAKCSSGKQRPTTISDAKRRSNSRKKRKSGGMGCIRSSKD</sequence>
<reference evidence="3 4" key="1">
    <citation type="submission" date="2024-02" db="EMBL/GenBank/DDBJ databases">
        <title>Chromosome-scale genome assembly of the rough periwinkle Littorina saxatilis.</title>
        <authorList>
            <person name="De Jode A."/>
            <person name="Faria R."/>
            <person name="Formenti G."/>
            <person name="Sims Y."/>
            <person name="Smith T.P."/>
            <person name="Tracey A."/>
            <person name="Wood J.M.D."/>
            <person name="Zagrodzka Z.B."/>
            <person name="Johannesson K."/>
            <person name="Butlin R.K."/>
            <person name="Leder E.H."/>
        </authorList>
    </citation>
    <scope>NUCLEOTIDE SEQUENCE [LARGE SCALE GENOMIC DNA]</scope>
    <source>
        <strain evidence="3">Snail1</strain>
        <tissue evidence="3">Muscle</tissue>
    </source>
</reference>
<feature type="compositionally biased region" description="Basic and acidic residues" evidence="2">
    <location>
        <begin position="666"/>
        <end position="685"/>
    </location>
</feature>
<feature type="compositionally biased region" description="Basic residues" evidence="2">
    <location>
        <begin position="1"/>
        <end position="11"/>
    </location>
</feature>
<feature type="compositionally biased region" description="Basic and acidic residues" evidence="2">
    <location>
        <begin position="139"/>
        <end position="150"/>
    </location>
</feature>
<feature type="region of interest" description="Disordered" evidence="2">
    <location>
        <begin position="1"/>
        <end position="32"/>
    </location>
</feature>
<feature type="compositionally biased region" description="Low complexity" evidence="2">
    <location>
        <begin position="760"/>
        <end position="775"/>
    </location>
</feature>
<feature type="compositionally biased region" description="Basic residues" evidence="2">
    <location>
        <begin position="169"/>
        <end position="183"/>
    </location>
</feature>
<dbReference type="Proteomes" id="UP001374579">
    <property type="component" value="Unassembled WGS sequence"/>
</dbReference>
<feature type="compositionally biased region" description="Basic and acidic residues" evidence="2">
    <location>
        <begin position="512"/>
        <end position="523"/>
    </location>
</feature>
<organism evidence="3 4">
    <name type="scientific">Littorina saxatilis</name>
    <dbReference type="NCBI Taxonomy" id="31220"/>
    <lineage>
        <taxon>Eukaryota</taxon>
        <taxon>Metazoa</taxon>
        <taxon>Spiralia</taxon>
        <taxon>Lophotrochozoa</taxon>
        <taxon>Mollusca</taxon>
        <taxon>Gastropoda</taxon>
        <taxon>Caenogastropoda</taxon>
        <taxon>Littorinimorpha</taxon>
        <taxon>Littorinoidea</taxon>
        <taxon>Littorinidae</taxon>
        <taxon>Littorina</taxon>
    </lineage>
</organism>